<organism evidence="8 9">
    <name type="scientific">Paenibacillus herberti</name>
    <dbReference type="NCBI Taxonomy" id="1619309"/>
    <lineage>
        <taxon>Bacteria</taxon>
        <taxon>Bacillati</taxon>
        <taxon>Bacillota</taxon>
        <taxon>Bacilli</taxon>
        <taxon>Bacillales</taxon>
        <taxon>Paenibacillaceae</taxon>
        <taxon>Paenibacillus</taxon>
    </lineage>
</organism>
<dbReference type="PROSITE" id="PS50893">
    <property type="entry name" value="ABC_TRANSPORTER_2"/>
    <property type="match status" value="1"/>
</dbReference>
<evidence type="ECO:0000313" key="8">
    <source>
        <dbReference type="EMBL" id="OXM14556.1"/>
    </source>
</evidence>
<dbReference type="OrthoDB" id="9776369at2"/>
<keyword evidence="5" id="KW-0029">Amino-acid transport</keyword>
<dbReference type="CDD" id="cd03224">
    <property type="entry name" value="ABC_TM1139_LivF_branched"/>
    <property type="match status" value="1"/>
</dbReference>
<dbReference type="InterPro" id="IPR027417">
    <property type="entry name" value="P-loop_NTPase"/>
</dbReference>
<evidence type="ECO:0000256" key="4">
    <source>
        <dbReference type="ARBA" id="ARBA00022840"/>
    </source>
</evidence>
<feature type="region of interest" description="Disordered" evidence="6">
    <location>
        <begin position="108"/>
        <end position="161"/>
    </location>
</feature>
<dbReference type="InterPro" id="IPR052156">
    <property type="entry name" value="BCAA_Transport_ATP-bd_LivF"/>
</dbReference>
<sequence length="278" mass="30022">MLTVEKLESGYGESPVLRGVTLEVRPGQVVCLLGRNGTGKSTLVKSIMGVLKAWGGKVGYAGRDLTRKAPGERARSGLGYVPQGREIFGQLTVRENILIGLEASRGRDGRRATSELQPTGRRDEDASKAVSKRGVGSEGEEAPKAADRRGGGRGSDEIPQAAIERFPVLPTMYDRRGGDLSGGQQQQLAFARVLAAEPELLILDEPCEGIQPSIVDDIRDVIRSIKSDGRTAILLVEQSLEFVRSTGDYVYILEKGAVAWQGDMEALGDDVVRRYLTV</sequence>
<dbReference type="Pfam" id="PF00005">
    <property type="entry name" value="ABC_tran"/>
    <property type="match status" value="1"/>
</dbReference>
<keyword evidence="4 8" id="KW-0067">ATP-binding</keyword>
<protein>
    <submittedName>
        <fullName evidence="8">ABC transporter ATP-binding protein</fullName>
    </submittedName>
</protein>
<dbReference type="AlphaFoldDB" id="A0A229NX34"/>
<dbReference type="SMART" id="SM00382">
    <property type="entry name" value="AAA"/>
    <property type="match status" value="1"/>
</dbReference>
<dbReference type="SUPFAM" id="SSF52540">
    <property type="entry name" value="P-loop containing nucleoside triphosphate hydrolases"/>
    <property type="match status" value="1"/>
</dbReference>
<gene>
    <name evidence="8" type="ORF">CGZ75_16620</name>
</gene>
<evidence type="ECO:0000256" key="3">
    <source>
        <dbReference type="ARBA" id="ARBA00022741"/>
    </source>
</evidence>
<comment type="caution">
    <text evidence="8">The sequence shown here is derived from an EMBL/GenBank/DDBJ whole genome shotgun (WGS) entry which is preliminary data.</text>
</comment>
<keyword evidence="3" id="KW-0547">Nucleotide-binding</keyword>
<proteinExistence type="inferred from homology"/>
<evidence type="ECO:0000256" key="2">
    <source>
        <dbReference type="ARBA" id="ARBA00022448"/>
    </source>
</evidence>
<dbReference type="PANTHER" id="PTHR43820">
    <property type="entry name" value="HIGH-AFFINITY BRANCHED-CHAIN AMINO ACID TRANSPORT ATP-BINDING PROTEIN LIVF"/>
    <property type="match status" value="1"/>
</dbReference>
<dbReference type="RefSeq" id="WP_089525374.1">
    <property type="nucleotide sequence ID" value="NZ_NMUQ01000002.1"/>
</dbReference>
<dbReference type="PANTHER" id="PTHR43820:SF5">
    <property type="entry name" value="HIGH-AFFINITY BRANCHED-CHAIN AMINO ACID TRANSPORT ATP-BINDING PROTEIN"/>
    <property type="match status" value="1"/>
</dbReference>
<dbReference type="Proteomes" id="UP000215145">
    <property type="component" value="Unassembled WGS sequence"/>
</dbReference>
<name>A0A229NX34_9BACL</name>
<reference evidence="8 9" key="1">
    <citation type="submission" date="2017-07" db="EMBL/GenBank/DDBJ databases">
        <title>Paenibacillus herberti R33 genome sequencing and assembly.</title>
        <authorList>
            <person name="Su W."/>
        </authorList>
    </citation>
    <scope>NUCLEOTIDE SEQUENCE [LARGE SCALE GENOMIC DNA]</scope>
    <source>
        <strain evidence="8 9">R33</strain>
    </source>
</reference>
<evidence type="ECO:0000313" key="9">
    <source>
        <dbReference type="Proteomes" id="UP000215145"/>
    </source>
</evidence>
<dbReference type="GO" id="GO:0005524">
    <property type="term" value="F:ATP binding"/>
    <property type="evidence" value="ECO:0007669"/>
    <property type="project" value="UniProtKB-KW"/>
</dbReference>
<dbReference type="InterPro" id="IPR003439">
    <property type="entry name" value="ABC_transporter-like_ATP-bd"/>
</dbReference>
<evidence type="ECO:0000256" key="5">
    <source>
        <dbReference type="ARBA" id="ARBA00022970"/>
    </source>
</evidence>
<dbReference type="Gene3D" id="3.40.50.300">
    <property type="entry name" value="P-loop containing nucleotide triphosphate hydrolases"/>
    <property type="match status" value="1"/>
</dbReference>
<dbReference type="GO" id="GO:0015807">
    <property type="term" value="P:L-amino acid transport"/>
    <property type="evidence" value="ECO:0007669"/>
    <property type="project" value="TreeGrafter"/>
</dbReference>
<evidence type="ECO:0000256" key="6">
    <source>
        <dbReference type="SAM" id="MobiDB-lite"/>
    </source>
</evidence>
<feature type="compositionally biased region" description="Basic and acidic residues" evidence="6">
    <location>
        <begin position="141"/>
        <end position="156"/>
    </location>
</feature>
<feature type="domain" description="ABC transporter" evidence="7">
    <location>
        <begin position="2"/>
        <end position="278"/>
    </location>
</feature>
<evidence type="ECO:0000259" key="7">
    <source>
        <dbReference type="PROSITE" id="PS50893"/>
    </source>
</evidence>
<keyword evidence="2" id="KW-0813">Transport</keyword>
<dbReference type="GO" id="GO:0015658">
    <property type="term" value="F:branched-chain amino acid transmembrane transporter activity"/>
    <property type="evidence" value="ECO:0007669"/>
    <property type="project" value="TreeGrafter"/>
</dbReference>
<comment type="similarity">
    <text evidence="1">Belongs to the ABC transporter superfamily.</text>
</comment>
<accession>A0A229NX34</accession>
<dbReference type="InterPro" id="IPR003593">
    <property type="entry name" value="AAA+_ATPase"/>
</dbReference>
<dbReference type="GO" id="GO:0016887">
    <property type="term" value="F:ATP hydrolysis activity"/>
    <property type="evidence" value="ECO:0007669"/>
    <property type="project" value="InterPro"/>
</dbReference>
<keyword evidence="9" id="KW-1185">Reference proteome</keyword>
<evidence type="ECO:0000256" key="1">
    <source>
        <dbReference type="ARBA" id="ARBA00005417"/>
    </source>
</evidence>
<dbReference type="EMBL" id="NMUQ01000002">
    <property type="protein sequence ID" value="OXM14556.1"/>
    <property type="molecule type" value="Genomic_DNA"/>
</dbReference>